<comment type="subcellular location">
    <subcellularLocation>
        <location evidence="7">Cytoplasm</location>
        <location evidence="7">Nucleoid</location>
    </subcellularLocation>
</comment>
<dbReference type="RefSeq" id="WP_126803438.1">
    <property type="nucleotide sequence ID" value="NZ_PIPL01000001.1"/>
</dbReference>
<comment type="subunit">
    <text evidence="7">Forms oligomers.</text>
</comment>
<dbReference type="InterPro" id="IPR038619">
    <property type="entry name" value="MraZ_sf"/>
</dbReference>
<dbReference type="Gene3D" id="3.40.1550.20">
    <property type="entry name" value="Transcriptional regulator MraZ domain"/>
    <property type="match status" value="1"/>
</dbReference>
<reference evidence="9 10" key="1">
    <citation type="journal article" date="2011" name="Front. Microbiol.">
        <title>Genomic signatures of strain selection and enhancement in Bacillus atrophaeus var. globigii, a historical biowarfare simulant.</title>
        <authorList>
            <person name="Gibbons H.S."/>
            <person name="Broomall S.M."/>
            <person name="McNew L.A."/>
            <person name="Daligault H."/>
            <person name="Chapman C."/>
            <person name="Bruce D."/>
            <person name="Karavis M."/>
            <person name="Krepps M."/>
            <person name="McGregor P.A."/>
            <person name="Hong C."/>
            <person name="Park K.H."/>
            <person name="Akmal A."/>
            <person name="Feldman A."/>
            <person name="Lin J.S."/>
            <person name="Chang W.E."/>
            <person name="Higgs B.W."/>
            <person name="Demirev P."/>
            <person name="Lindquist J."/>
            <person name="Liem A."/>
            <person name="Fochler E."/>
            <person name="Read T.D."/>
            <person name="Tapia R."/>
            <person name="Johnson S."/>
            <person name="Bishop-Lilly K.A."/>
            <person name="Detter C."/>
            <person name="Han C."/>
            <person name="Sozhamannan S."/>
            <person name="Rosenzweig C.N."/>
            <person name="Skowronski E.W."/>
        </authorList>
    </citation>
    <scope>NUCLEOTIDE SEQUENCE [LARGE SCALE GENOMIC DNA]</scope>
    <source>
        <strain evidence="9 10">MLST1</strain>
    </source>
</reference>
<evidence type="ECO:0000313" key="10">
    <source>
        <dbReference type="Proteomes" id="UP000288293"/>
    </source>
</evidence>
<dbReference type="CDD" id="cd16321">
    <property type="entry name" value="MraZ_C"/>
    <property type="match status" value="1"/>
</dbReference>
<evidence type="ECO:0000256" key="4">
    <source>
        <dbReference type="ARBA" id="ARBA00023015"/>
    </source>
</evidence>
<organism evidence="9 10">
    <name type="scientific">Aliidiomarina minuta</name>
    <dbReference type="NCBI Taxonomy" id="880057"/>
    <lineage>
        <taxon>Bacteria</taxon>
        <taxon>Pseudomonadati</taxon>
        <taxon>Pseudomonadota</taxon>
        <taxon>Gammaproteobacteria</taxon>
        <taxon>Alteromonadales</taxon>
        <taxon>Idiomarinaceae</taxon>
        <taxon>Aliidiomarina</taxon>
    </lineage>
</organism>
<dbReference type="GO" id="GO:2000143">
    <property type="term" value="P:negative regulation of DNA-templated transcription initiation"/>
    <property type="evidence" value="ECO:0007669"/>
    <property type="project" value="TreeGrafter"/>
</dbReference>
<dbReference type="HAMAP" id="MF_01008">
    <property type="entry name" value="MraZ"/>
    <property type="match status" value="1"/>
</dbReference>
<accession>A0A432W960</accession>
<dbReference type="SUPFAM" id="SSF89447">
    <property type="entry name" value="AbrB/MazE/MraZ-like"/>
    <property type="match status" value="1"/>
</dbReference>
<dbReference type="Proteomes" id="UP000288293">
    <property type="component" value="Unassembled WGS sequence"/>
</dbReference>
<evidence type="ECO:0000259" key="8">
    <source>
        <dbReference type="PROSITE" id="PS51740"/>
    </source>
</evidence>
<comment type="similarity">
    <text evidence="7">Belongs to the MraZ family.</text>
</comment>
<evidence type="ECO:0000256" key="1">
    <source>
        <dbReference type="ARBA" id="ARBA00013860"/>
    </source>
</evidence>
<evidence type="ECO:0000256" key="2">
    <source>
        <dbReference type="ARBA" id="ARBA00022490"/>
    </source>
</evidence>
<dbReference type="OrthoDB" id="9807753at2"/>
<dbReference type="FunFam" id="3.40.1550.20:FF:000001">
    <property type="entry name" value="Transcriptional regulator MraZ"/>
    <property type="match status" value="1"/>
</dbReference>
<dbReference type="GO" id="GO:0000976">
    <property type="term" value="F:transcription cis-regulatory region binding"/>
    <property type="evidence" value="ECO:0007669"/>
    <property type="project" value="TreeGrafter"/>
</dbReference>
<dbReference type="InterPro" id="IPR035644">
    <property type="entry name" value="MraZ_C"/>
</dbReference>
<sequence>MFRGATTLSLDDKGRIAIPSKYRSLLLADAEGKMVCTIDSKQPCLLLYAMPDWKVVEKRLSGLSSFVPAERRLQRLVLGHADDCDMDKNGRVLLATTLRNHASLSKKVMLIGQLNKFEIWDEETWYEQIAQDIEAEQAGDSAQTERLQDFSL</sequence>
<dbReference type="PROSITE" id="PS51740">
    <property type="entry name" value="SPOVT_ABRB"/>
    <property type="match status" value="2"/>
</dbReference>
<dbReference type="AlphaFoldDB" id="A0A432W960"/>
<comment type="caution">
    <text evidence="9">The sequence shown here is derived from an EMBL/GenBank/DDBJ whole genome shotgun (WGS) entry which is preliminary data.</text>
</comment>
<dbReference type="NCBIfam" id="TIGR00242">
    <property type="entry name" value="division/cell wall cluster transcriptional repressor MraZ"/>
    <property type="match status" value="1"/>
</dbReference>
<gene>
    <name evidence="7" type="primary">mraZ</name>
    <name evidence="9" type="ORF">CWE09_07985</name>
</gene>
<dbReference type="Pfam" id="PF02381">
    <property type="entry name" value="MraZ"/>
    <property type="match status" value="2"/>
</dbReference>
<keyword evidence="10" id="KW-1185">Reference proteome</keyword>
<dbReference type="InterPro" id="IPR003444">
    <property type="entry name" value="MraZ"/>
</dbReference>
<dbReference type="GO" id="GO:0051301">
    <property type="term" value="P:cell division"/>
    <property type="evidence" value="ECO:0007669"/>
    <property type="project" value="UniProtKB-KW"/>
</dbReference>
<dbReference type="PANTHER" id="PTHR34701:SF1">
    <property type="entry name" value="TRANSCRIPTIONAL REGULATOR MRAZ"/>
    <property type="match status" value="1"/>
</dbReference>
<evidence type="ECO:0000256" key="7">
    <source>
        <dbReference type="HAMAP-Rule" id="MF_01008"/>
    </source>
</evidence>
<dbReference type="InterPro" id="IPR007159">
    <property type="entry name" value="SpoVT-AbrB_dom"/>
</dbReference>
<dbReference type="InterPro" id="IPR037914">
    <property type="entry name" value="SpoVT-AbrB_sf"/>
</dbReference>
<feature type="domain" description="SpoVT-AbrB" evidence="8">
    <location>
        <begin position="81"/>
        <end position="124"/>
    </location>
</feature>
<protein>
    <recommendedName>
        <fullName evidence="1 7">Transcriptional regulator MraZ</fullName>
    </recommendedName>
</protein>
<keyword evidence="9" id="KW-0131">Cell cycle</keyword>
<evidence type="ECO:0000256" key="6">
    <source>
        <dbReference type="ARBA" id="ARBA00023163"/>
    </source>
</evidence>
<keyword evidence="6 7" id="KW-0804">Transcription</keyword>
<feature type="domain" description="SpoVT-AbrB" evidence="8">
    <location>
        <begin position="5"/>
        <end position="52"/>
    </location>
</feature>
<keyword evidence="9" id="KW-0132">Cell division</keyword>
<dbReference type="GO" id="GO:0009295">
    <property type="term" value="C:nucleoid"/>
    <property type="evidence" value="ECO:0007669"/>
    <property type="project" value="UniProtKB-SubCell"/>
</dbReference>
<keyword evidence="4 7" id="KW-0805">Transcription regulation</keyword>
<evidence type="ECO:0000313" key="9">
    <source>
        <dbReference type="EMBL" id="RUO26629.1"/>
    </source>
</evidence>
<keyword evidence="5 7" id="KW-0238">DNA-binding</keyword>
<dbReference type="PANTHER" id="PTHR34701">
    <property type="entry name" value="TRANSCRIPTIONAL REGULATOR MRAZ"/>
    <property type="match status" value="1"/>
</dbReference>
<name>A0A432W960_9GAMM</name>
<dbReference type="GO" id="GO:0005737">
    <property type="term" value="C:cytoplasm"/>
    <property type="evidence" value="ECO:0007669"/>
    <property type="project" value="UniProtKB-UniRule"/>
</dbReference>
<keyword evidence="3" id="KW-0677">Repeat</keyword>
<evidence type="ECO:0000256" key="3">
    <source>
        <dbReference type="ARBA" id="ARBA00022737"/>
    </source>
</evidence>
<dbReference type="InterPro" id="IPR020603">
    <property type="entry name" value="MraZ_dom"/>
</dbReference>
<dbReference type="InterPro" id="IPR035642">
    <property type="entry name" value="MraZ_N"/>
</dbReference>
<keyword evidence="2 7" id="KW-0963">Cytoplasm</keyword>
<proteinExistence type="inferred from homology"/>
<dbReference type="EMBL" id="PIPL01000001">
    <property type="protein sequence ID" value="RUO26629.1"/>
    <property type="molecule type" value="Genomic_DNA"/>
</dbReference>
<dbReference type="CDD" id="cd16320">
    <property type="entry name" value="MraZ_N"/>
    <property type="match status" value="1"/>
</dbReference>
<dbReference type="GO" id="GO:0003700">
    <property type="term" value="F:DNA-binding transcription factor activity"/>
    <property type="evidence" value="ECO:0007669"/>
    <property type="project" value="UniProtKB-UniRule"/>
</dbReference>
<evidence type="ECO:0000256" key="5">
    <source>
        <dbReference type="ARBA" id="ARBA00023125"/>
    </source>
</evidence>